<dbReference type="Proteomes" id="UP000075755">
    <property type="component" value="Plasmid pAA04"/>
</dbReference>
<keyword evidence="2" id="KW-0378">Hydrolase</keyword>
<name>A0AAC8YW49_AMIAI</name>
<proteinExistence type="predicted"/>
<protein>
    <submittedName>
        <fullName evidence="7">Dead/deah box helicase domain protein</fullName>
    </submittedName>
</protein>
<evidence type="ECO:0000256" key="1">
    <source>
        <dbReference type="ARBA" id="ARBA00022741"/>
    </source>
</evidence>
<evidence type="ECO:0000256" key="2">
    <source>
        <dbReference type="ARBA" id="ARBA00022801"/>
    </source>
</evidence>
<dbReference type="InterPro" id="IPR027417">
    <property type="entry name" value="P-loop_NTPase"/>
</dbReference>
<dbReference type="PANTHER" id="PTHR47961:SF10">
    <property type="entry name" value="ATP-DEPENDENT DNA HELICASE HEL308"/>
    <property type="match status" value="1"/>
</dbReference>
<dbReference type="Pfam" id="PF00270">
    <property type="entry name" value="DEAD"/>
    <property type="match status" value="1"/>
</dbReference>
<dbReference type="EMBL" id="CP015009">
    <property type="protein sequence ID" value="AMS45550.1"/>
    <property type="molecule type" value="Genomic_DNA"/>
</dbReference>
<reference evidence="8 10" key="2">
    <citation type="submission" date="2020-08" db="EMBL/GenBank/DDBJ databases">
        <title>Genomic Encyclopedia of Type Strains, Phase IV (KMG-IV): sequencing the most valuable type-strain genomes for metagenomic binning, comparative biology and taxonomic classification.</title>
        <authorList>
            <person name="Goeker M."/>
        </authorList>
    </citation>
    <scope>NUCLEOTIDE SEQUENCE [LARGE SCALE GENOMIC DNA]</scope>
    <source>
        <strain evidence="8 10">DSM 10368</strain>
    </source>
</reference>
<dbReference type="Proteomes" id="UP000577697">
    <property type="component" value="Unassembled WGS sequence"/>
</dbReference>
<keyword evidence="10" id="KW-1185">Reference proteome</keyword>
<dbReference type="EMBL" id="JACICB010000021">
    <property type="protein sequence ID" value="MBB3708627.1"/>
    <property type="molecule type" value="Genomic_DNA"/>
</dbReference>
<reference evidence="7 9" key="1">
    <citation type="submission" date="2016-03" db="EMBL/GenBank/DDBJ databases">
        <title>Complete genome of Aminobacter aminovorans KCTC 2477.</title>
        <authorList>
            <person name="Kim K.M."/>
        </authorList>
    </citation>
    <scope>NUCLEOTIDE SEQUENCE [LARGE SCALE GENOMIC DNA]</scope>
    <source>
        <strain evidence="7 9">KCTC 2477</strain>
        <plasmid evidence="7 9">pAA04</plasmid>
    </source>
</reference>
<dbReference type="Gene3D" id="3.40.50.300">
    <property type="entry name" value="P-loop containing nucleotide triphosphate hydrolases"/>
    <property type="match status" value="2"/>
</dbReference>
<evidence type="ECO:0000259" key="5">
    <source>
        <dbReference type="PROSITE" id="PS51192"/>
    </source>
</evidence>
<sequence>METTDELQAFLEEMVQPGIWGRLVARGSAWSLMRQDGVLPDGAPQFGRTIATDLSEHAFSVLRGALALRERGEQVELAGRAFERAANAFESLVRNGDAAAPERGFLRTLAAAAYHLAGYSAIAYSLFSDRNAERNTTVGEDALALLILRDFGALRALVRGWLRDADHADAAIAAGLQNETLDGDDAVQLILNGSVCRALAHFDFALQTGDAAFVDTARAILDRALGLADNTASVPLWWVIRLCRSLIADLWQHSLHTTLPIAPPMGGEEEYPDYRRLFIASLYGRKTAEVELWPSQREAAARSTDLTDDLVVALPTSAGKTRVAEIAALMTLSTGKRVLVVTPLRALSAQTERSFRRTFAPLGMKVSSLYGASGVSEGDEDALRTRPIVIATPEKLDFALRSDPNIIDDVGLIVLDEGHLIGPSEREIRYEILVQRLLRRADAGDRRIVCLSAILPDGEALDDLTAWMRSDVPGEPVKSIWRPTRQLFGSVIWQGRSARLGFNLRDNGPFVGRFIQEAAPRGQDQRSYPREVKDLTLFAAWQFAAQGKRTLIFSTQANWVEGYGTCAEKLVRKGYLPSLIDDPAPLARALEVGREWLGTNHPAIKAMRIGVAIHHGKLPQPFLREMELLLGEGVLKVIVASPTLSQGLNLNAAVLLVPYLVRAGEPISGEEFANVAGRAGRAFVDVEGLVAHVIMNNADYRMQQWRQLVASARARDLQSGLFQVIHEVLDRLSGAGILQRADAFEYLANSRENWALDDEPAAGDGDEEEQAPSFLALVEKLDAMILGLIEALDADSDELPRLLDEALIGSLWARKVAREADDVATRHRALLRARATLIWASTTPPQRRGHFAMGVGLDSGLALDEIADELADLVDAADAAAITGDADALGDALVGVAEKLLVIRPFTPDSELPNGWQAVLRSWVAGAAVDQIGPDRMKTVEDAFAYRLVWGLEAIRTRRMAAGWSPDLIAGGGAGAVETGVPSIMMAMLIRAGLPSRRAAMAAVETGGALFTNSAEMRTWIASDEVEALSAEDDWPTVETSALWRRFRNEVTGMSTPAWKIRSHRRRLELAEGQARPANGDYRVEINRRSGRAWIVSPDFQRIAKVRKVVRDAHTALYRARFVAGDDRVHIERLGPGEAHWEDAAA</sequence>
<accession>A0AAC8YW49</accession>
<dbReference type="CDD" id="cd17921">
    <property type="entry name" value="DEXHc_Ski2"/>
    <property type="match status" value="1"/>
</dbReference>
<keyword evidence="4" id="KW-0067">ATP-binding</keyword>
<dbReference type="SMART" id="SM00487">
    <property type="entry name" value="DEXDc"/>
    <property type="match status" value="1"/>
</dbReference>
<keyword evidence="3 7" id="KW-0347">Helicase</keyword>
<evidence type="ECO:0000313" key="7">
    <source>
        <dbReference type="EMBL" id="AMS45550.1"/>
    </source>
</evidence>
<dbReference type="SUPFAM" id="SSF52540">
    <property type="entry name" value="P-loop containing nucleoside triphosphate hydrolases"/>
    <property type="match status" value="2"/>
</dbReference>
<geneLocation type="plasmid" evidence="7 9">
    <name>pAA04</name>
</geneLocation>
<evidence type="ECO:0000313" key="8">
    <source>
        <dbReference type="EMBL" id="MBB3708627.1"/>
    </source>
</evidence>
<dbReference type="PROSITE" id="PS51192">
    <property type="entry name" value="HELICASE_ATP_BIND_1"/>
    <property type="match status" value="1"/>
</dbReference>
<dbReference type="PROSITE" id="PS51194">
    <property type="entry name" value="HELICASE_CTER"/>
    <property type="match status" value="1"/>
</dbReference>
<dbReference type="SMART" id="SM00490">
    <property type="entry name" value="HELICc"/>
    <property type="match status" value="1"/>
</dbReference>
<evidence type="ECO:0000313" key="10">
    <source>
        <dbReference type="Proteomes" id="UP000577697"/>
    </source>
</evidence>
<keyword evidence="7" id="KW-0614">Plasmid</keyword>
<feature type="domain" description="Helicase ATP-binding" evidence="5">
    <location>
        <begin position="301"/>
        <end position="473"/>
    </location>
</feature>
<dbReference type="InterPro" id="IPR011545">
    <property type="entry name" value="DEAD/DEAH_box_helicase_dom"/>
</dbReference>
<dbReference type="KEGG" id="aak:AA2016_6660"/>
<organism evidence="7 9">
    <name type="scientific">Aminobacter aminovorans</name>
    <name type="common">Chelatobacter heintzii</name>
    <dbReference type="NCBI Taxonomy" id="83263"/>
    <lineage>
        <taxon>Bacteria</taxon>
        <taxon>Pseudomonadati</taxon>
        <taxon>Pseudomonadota</taxon>
        <taxon>Alphaproteobacteria</taxon>
        <taxon>Hyphomicrobiales</taxon>
        <taxon>Phyllobacteriaceae</taxon>
        <taxon>Aminobacter</taxon>
    </lineage>
</organism>
<dbReference type="GO" id="GO:0016787">
    <property type="term" value="F:hydrolase activity"/>
    <property type="evidence" value="ECO:0007669"/>
    <property type="project" value="UniProtKB-KW"/>
</dbReference>
<dbReference type="InterPro" id="IPR014001">
    <property type="entry name" value="Helicase_ATP-bd"/>
</dbReference>
<evidence type="ECO:0000256" key="4">
    <source>
        <dbReference type="ARBA" id="ARBA00022840"/>
    </source>
</evidence>
<feature type="domain" description="Helicase C-terminal" evidence="6">
    <location>
        <begin position="531"/>
        <end position="733"/>
    </location>
</feature>
<gene>
    <name evidence="7" type="ORF">AA2016_6660</name>
    <name evidence="8" type="ORF">FHS67_004967</name>
</gene>
<dbReference type="GO" id="GO:0004386">
    <property type="term" value="F:helicase activity"/>
    <property type="evidence" value="ECO:0007669"/>
    <property type="project" value="UniProtKB-KW"/>
</dbReference>
<dbReference type="AlphaFoldDB" id="A0AAC8YW49"/>
<evidence type="ECO:0000256" key="3">
    <source>
        <dbReference type="ARBA" id="ARBA00022806"/>
    </source>
</evidence>
<keyword evidence="1" id="KW-0547">Nucleotide-binding</keyword>
<dbReference type="InterPro" id="IPR050474">
    <property type="entry name" value="Hel308_SKI2-like"/>
</dbReference>
<dbReference type="InterPro" id="IPR001650">
    <property type="entry name" value="Helicase_C-like"/>
</dbReference>
<dbReference type="RefSeq" id="WP_067970356.1">
    <property type="nucleotide sequence ID" value="NZ_CP015009.1"/>
</dbReference>
<evidence type="ECO:0000259" key="6">
    <source>
        <dbReference type="PROSITE" id="PS51194"/>
    </source>
</evidence>
<evidence type="ECO:0000313" key="9">
    <source>
        <dbReference type="Proteomes" id="UP000075755"/>
    </source>
</evidence>
<dbReference type="PANTHER" id="PTHR47961">
    <property type="entry name" value="DNA POLYMERASE THETA, PUTATIVE (AFU_ORTHOLOGUE AFUA_1G05260)-RELATED"/>
    <property type="match status" value="1"/>
</dbReference>
<dbReference type="GO" id="GO:0003676">
    <property type="term" value="F:nucleic acid binding"/>
    <property type="evidence" value="ECO:0007669"/>
    <property type="project" value="InterPro"/>
</dbReference>
<dbReference type="GO" id="GO:0005524">
    <property type="term" value="F:ATP binding"/>
    <property type="evidence" value="ECO:0007669"/>
    <property type="project" value="UniProtKB-KW"/>
</dbReference>